<name>A0A8H5CMX6_9AGAR</name>
<dbReference type="CDD" id="cd18785">
    <property type="entry name" value="SF2_C"/>
    <property type="match status" value="1"/>
</dbReference>
<accession>A0A8H5CMX6</accession>
<comment type="caution">
    <text evidence="2">The sequence shown here is derived from an EMBL/GenBank/DDBJ whole genome shotgun (WGS) entry which is preliminary data.</text>
</comment>
<dbReference type="Proteomes" id="UP000559256">
    <property type="component" value="Unassembled WGS sequence"/>
</dbReference>
<evidence type="ECO:0000256" key="1">
    <source>
        <dbReference type="SAM" id="MobiDB-lite"/>
    </source>
</evidence>
<evidence type="ECO:0000313" key="2">
    <source>
        <dbReference type="EMBL" id="KAF5343808.1"/>
    </source>
</evidence>
<dbReference type="Gene3D" id="3.40.50.300">
    <property type="entry name" value="P-loop containing nucleotide triphosphate hydrolases"/>
    <property type="match status" value="1"/>
</dbReference>
<dbReference type="EMBL" id="JAACJM010000133">
    <property type="protein sequence ID" value="KAF5343808.1"/>
    <property type="molecule type" value="Genomic_DNA"/>
</dbReference>
<dbReference type="OrthoDB" id="3270319at2759"/>
<dbReference type="SUPFAM" id="SSF52540">
    <property type="entry name" value="P-loop containing nucleoside triphosphate hydrolases"/>
    <property type="match status" value="1"/>
</dbReference>
<feature type="compositionally biased region" description="Basic residues" evidence="1">
    <location>
        <begin position="92"/>
        <end position="102"/>
    </location>
</feature>
<evidence type="ECO:0008006" key="4">
    <source>
        <dbReference type="Google" id="ProtNLM"/>
    </source>
</evidence>
<proteinExistence type="predicted"/>
<reference evidence="2 3" key="1">
    <citation type="journal article" date="2020" name="ISME J.">
        <title>Uncovering the hidden diversity of litter-decomposition mechanisms in mushroom-forming fungi.</title>
        <authorList>
            <person name="Floudas D."/>
            <person name="Bentzer J."/>
            <person name="Ahren D."/>
            <person name="Johansson T."/>
            <person name="Persson P."/>
            <person name="Tunlid A."/>
        </authorList>
    </citation>
    <scope>NUCLEOTIDE SEQUENCE [LARGE SCALE GENOMIC DNA]</scope>
    <source>
        <strain evidence="2 3">CBS 291.85</strain>
    </source>
</reference>
<dbReference type="InterPro" id="IPR027417">
    <property type="entry name" value="P-loop_NTPase"/>
</dbReference>
<protein>
    <recommendedName>
        <fullName evidence="4">Helicase C-terminal domain-containing protein</fullName>
    </recommendedName>
</protein>
<dbReference type="AlphaFoldDB" id="A0A8H5CMX6"/>
<feature type="region of interest" description="Disordered" evidence="1">
    <location>
        <begin position="73"/>
        <end position="135"/>
    </location>
</feature>
<sequence>MVLLFDQPWSSQDAKQIIGRAHRQPQDQVVDVIFLLGRGSSDMLVNEMAKRKHKMFKVFVNKKLDSELETILQGKPVGHPDQEIDDEDSKPPVRKVARKRRKGPAESDNTDFDTATDGGIKKFERRSHEKGKGKQ</sequence>
<evidence type="ECO:0000313" key="3">
    <source>
        <dbReference type="Proteomes" id="UP000559256"/>
    </source>
</evidence>
<organism evidence="2 3">
    <name type="scientific">Tetrapyrgos nigripes</name>
    <dbReference type="NCBI Taxonomy" id="182062"/>
    <lineage>
        <taxon>Eukaryota</taxon>
        <taxon>Fungi</taxon>
        <taxon>Dikarya</taxon>
        <taxon>Basidiomycota</taxon>
        <taxon>Agaricomycotina</taxon>
        <taxon>Agaricomycetes</taxon>
        <taxon>Agaricomycetidae</taxon>
        <taxon>Agaricales</taxon>
        <taxon>Marasmiineae</taxon>
        <taxon>Marasmiaceae</taxon>
        <taxon>Tetrapyrgos</taxon>
    </lineage>
</organism>
<feature type="compositionally biased region" description="Basic and acidic residues" evidence="1">
    <location>
        <begin position="119"/>
        <end position="135"/>
    </location>
</feature>
<gene>
    <name evidence="2" type="ORF">D9758_016219</name>
</gene>
<keyword evidence="3" id="KW-1185">Reference proteome</keyword>